<dbReference type="EMBL" id="AP019736">
    <property type="protein sequence ID" value="BBL05994.1"/>
    <property type="molecule type" value="Genomic_DNA"/>
</dbReference>
<evidence type="ECO:0000313" key="4">
    <source>
        <dbReference type="EMBL" id="BBL05994.1"/>
    </source>
</evidence>
<keyword evidence="2" id="KW-1133">Transmembrane helix</keyword>
<dbReference type="Proteomes" id="UP000319374">
    <property type="component" value="Chromosome"/>
</dbReference>
<accession>A0A4Y1WZR1</accession>
<protein>
    <submittedName>
        <fullName evidence="4">Mammalian cell entry protein</fullName>
    </submittedName>
</protein>
<evidence type="ECO:0000313" key="5">
    <source>
        <dbReference type="Proteomes" id="UP000319374"/>
    </source>
</evidence>
<dbReference type="PANTHER" id="PTHR33371">
    <property type="entry name" value="INTERMEMBRANE PHOSPHOLIPID TRANSPORT SYSTEM BINDING PROTEIN MLAD-RELATED"/>
    <property type="match status" value="1"/>
</dbReference>
<organism evidence="4 5">
    <name type="scientific">Alistipes dispar</name>
    <dbReference type="NCBI Taxonomy" id="2585119"/>
    <lineage>
        <taxon>Bacteria</taxon>
        <taxon>Pseudomonadati</taxon>
        <taxon>Bacteroidota</taxon>
        <taxon>Bacteroidia</taxon>
        <taxon>Bacteroidales</taxon>
        <taxon>Rikenellaceae</taxon>
        <taxon>Alistipes</taxon>
    </lineage>
</organism>
<evidence type="ECO:0000259" key="3">
    <source>
        <dbReference type="Pfam" id="PF02470"/>
    </source>
</evidence>
<dbReference type="KEGG" id="ada:A5CPEGH6_06320"/>
<dbReference type="InterPro" id="IPR052336">
    <property type="entry name" value="MlaD_Phospholipid_Transporter"/>
</dbReference>
<dbReference type="InterPro" id="IPR003399">
    <property type="entry name" value="Mce/MlaD"/>
</dbReference>
<feature type="region of interest" description="Disordered" evidence="1">
    <location>
        <begin position="342"/>
        <end position="367"/>
    </location>
</feature>
<evidence type="ECO:0000256" key="2">
    <source>
        <dbReference type="SAM" id="Phobius"/>
    </source>
</evidence>
<dbReference type="Pfam" id="PF02470">
    <property type="entry name" value="MlaD"/>
    <property type="match status" value="1"/>
</dbReference>
<keyword evidence="2" id="KW-0812">Transmembrane</keyword>
<evidence type="ECO:0000256" key="1">
    <source>
        <dbReference type="SAM" id="MobiDB-lite"/>
    </source>
</evidence>
<gene>
    <name evidence="4" type="ORF">A5CPEGH6_06320</name>
</gene>
<dbReference type="AlphaFoldDB" id="A0A4Y1WZR1"/>
<feature type="transmembrane region" description="Helical" evidence="2">
    <location>
        <begin position="39"/>
        <end position="59"/>
    </location>
</feature>
<reference evidence="5" key="1">
    <citation type="submission" date="2019-06" db="EMBL/GenBank/DDBJ databases">
        <title>Alistipes onderdonkii subsp. vulgaris subsp. nov., Alistipes dispar sp. nov. and Alistipes communis sp. nov., isolated from human faeces, and creation of Alistipes onderdonkii subsp. onderdonkii subsp. nov.</title>
        <authorList>
            <person name="Sakamoto M."/>
            <person name="Ikeyama N."/>
            <person name="Ogata Y."/>
            <person name="Suda W."/>
            <person name="Iino T."/>
            <person name="Hattori M."/>
            <person name="Ohkuma M."/>
        </authorList>
    </citation>
    <scope>NUCLEOTIDE SEQUENCE [LARGE SCALE GENOMIC DNA]</scope>
    <source>
        <strain evidence="5">5CPEGH6</strain>
    </source>
</reference>
<sequence length="367" mass="40051">MPEPDREGPDAEPCRRGVQVPEPLRNEESKICQDMKREVKIGIFAVAMIVAAWAGIRFLKGFDIFGRNTVYYAAYDQIGGVQSASPVMMRGVKIGTVTGIAFDPQLSDKVVLQLTIKRQYRIPEDSEAKIVSSSLMGSKAIEITYGDSDVCLAKGDTLRSGRNRDLMDVAGSELEFFKQRVSRLTDDLSRTLDNVNRLLEANEENITGTLGNLNAASGDLARLLDAEKGRLQSAVGSLAAFADMLGENAPRVDSIVGNLNDVTAQLSEAEFARKLSDAVERFDGLLAKIDDGEGTLGRLMNDPALYDSLTAAGGNLASLLADLQRYPGRYVHFSLFGRDPEKMKAKADRKAARAAEKAERDSLRQLK</sequence>
<keyword evidence="5" id="KW-1185">Reference proteome</keyword>
<proteinExistence type="predicted"/>
<name>A0A4Y1WZR1_9BACT</name>
<keyword evidence="2" id="KW-0472">Membrane</keyword>
<feature type="domain" description="Mce/MlaD" evidence="3">
    <location>
        <begin position="69"/>
        <end position="146"/>
    </location>
</feature>
<dbReference type="PANTHER" id="PTHR33371:SF4">
    <property type="entry name" value="INTERMEMBRANE PHOSPHOLIPID TRANSPORT SYSTEM BINDING PROTEIN MLAD"/>
    <property type="match status" value="1"/>
</dbReference>